<evidence type="ECO:0000259" key="6">
    <source>
        <dbReference type="Pfam" id="PF02826"/>
    </source>
</evidence>
<gene>
    <name evidence="7" type="ORF">HELGO_WM26596</name>
</gene>
<dbReference type="SUPFAM" id="SSF51735">
    <property type="entry name" value="NAD(P)-binding Rossmann-fold domains"/>
    <property type="match status" value="1"/>
</dbReference>
<dbReference type="SUPFAM" id="SSF52283">
    <property type="entry name" value="Formate/glycerate dehydrogenase catalytic domain-like"/>
    <property type="match status" value="1"/>
</dbReference>
<feature type="domain" description="D-isomer specific 2-hydroxyacid dehydrogenase NAD-binding" evidence="6">
    <location>
        <begin position="111"/>
        <end position="289"/>
    </location>
</feature>
<dbReference type="AlphaFoldDB" id="A0A6S6UFD8"/>
<feature type="domain" description="D-isomer specific 2-hydroxyacid dehydrogenase catalytic" evidence="5">
    <location>
        <begin position="16"/>
        <end position="316"/>
    </location>
</feature>
<sequence>MKIAILDDYQNTVKDLDSYALLEGHDVTVCNDTPTDPAILHERLADTEALILIRERTIITDDLLSHLPQLKLISQTGKISNHLDLATCTKHGVAVAEGRGSPVAPSELCWALIMAATRHIVPYATNLTNNQWQDSGNAGLGRTLKGLTLGIWGYGKIGQRIARYGEAFGMNILVWGSETSRQKAIDNGCSAASTKTEFFQTADIISLHLRLNEATRACVTAEDLQQMKTDALIVNTSRAELIEANALAEALQAGRPGFAAIDVYEQEPANTDNSQLLAMDNVLCSPHIGYVEQNSYELYFQIAFENVVAFAEGEAVNIANPEVL</sequence>
<comment type="similarity">
    <text evidence="1 4">Belongs to the D-isomer specific 2-hydroxyacid dehydrogenase family.</text>
</comment>
<dbReference type="PANTHER" id="PTHR42789:SF1">
    <property type="entry name" value="D-ISOMER SPECIFIC 2-HYDROXYACID DEHYDROGENASE FAMILY PROTEIN (AFU_ORTHOLOGUE AFUA_6G10090)"/>
    <property type="match status" value="1"/>
</dbReference>
<evidence type="ECO:0000256" key="4">
    <source>
        <dbReference type="RuleBase" id="RU003719"/>
    </source>
</evidence>
<dbReference type="Gene3D" id="3.40.50.720">
    <property type="entry name" value="NAD(P)-binding Rossmann-like Domain"/>
    <property type="match status" value="2"/>
</dbReference>
<accession>A0A6S6UFD8</accession>
<dbReference type="EMBL" id="CACVAT010000618">
    <property type="protein sequence ID" value="CAA6830688.1"/>
    <property type="molecule type" value="Genomic_DNA"/>
</dbReference>
<dbReference type="InterPro" id="IPR006139">
    <property type="entry name" value="D-isomer_2_OHA_DH_cat_dom"/>
</dbReference>
<keyword evidence="3" id="KW-0520">NAD</keyword>
<evidence type="ECO:0000259" key="5">
    <source>
        <dbReference type="Pfam" id="PF00389"/>
    </source>
</evidence>
<dbReference type="InterPro" id="IPR036291">
    <property type="entry name" value="NAD(P)-bd_dom_sf"/>
</dbReference>
<dbReference type="InterPro" id="IPR006140">
    <property type="entry name" value="D-isomer_DH_NAD-bd"/>
</dbReference>
<evidence type="ECO:0000256" key="2">
    <source>
        <dbReference type="ARBA" id="ARBA00023002"/>
    </source>
</evidence>
<evidence type="ECO:0000313" key="7">
    <source>
        <dbReference type="EMBL" id="CAA6830688.1"/>
    </source>
</evidence>
<dbReference type="Pfam" id="PF02826">
    <property type="entry name" value="2-Hacid_dh_C"/>
    <property type="match status" value="1"/>
</dbReference>
<dbReference type="EC" id="1.1.1.95" evidence="7"/>
<dbReference type="Pfam" id="PF00389">
    <property type="entry name" value="2-Hacid_dh"/>
    <property type="match status" value="1"/>
</dbReference>
<name>A0A6S6UFD8_9GAMM</name>
<proteinExistence type="inferred from homology"/>
<dbReference type="InterPro" id="IPR050857">
    <property type="entry name" value="D-2-hydroxyacid_DH"/>
</dbReference>
<dbReference type="GO" id="GO:0051287">
    <property type="term" value="F:NAD binding"/>
    <property type="evidence" value="ECO:0007669"/>
    <property type="project" value="InterPro"/>
</dbReference>
<evidence type="ECO:0000256" key="1">
    <source>
        <dbReference type="ARBA" id="ARBA00005854"/>
    </source>
</evidence>
<dbReference type="GO" id="GO:0004617">
    <property type="term" value="F:phosphoglycerate dehydrogenase activity"/>
    <property type="evidence" value="ECO:0007669"/>
    <property type="project" value="UniProtKB-EC"/>
</dbReference>
<organism evidence="7">
    <name type="scientific">uncultured Thiotrichaceae bacterium</name>
    <dbReference type="NCBI Taxonomy" id="298394"/>
    <lineage>
        <taxon>Bacteria</taxon>
        <taxon>Pseudomonadati</taxon>
        <taxon>Pseudomonadota</taxon>
        <taxon>Gammaproteobacteria</taxon>
        <taxon>Thiotrichales</taxon>
        <taxon>Thiotrichaceae</taxon>
        <taxon>environmental samples</taxon>
    </lineage>
</organism>
<reference evidence="7" key="1">
    <citation type="submission" date="2020-01" db="EMBL/GenBank/DDBJ databases">
        <authorList>
            <person name="Meier V. D."/>
            <person name="Meier V D."/>
        </authorList>
    </citation>
    <scope>NUCLEOTIDE SEQUENCE</scope>
    <source>
        <strain evidence="7">HLG_WM_MAG_09</strain>
    </source>
</reference>
<keyword evidence="2 4" id="KW-0560">Oxidoreductase</keyword>
<dbReference type="CDD" id="cd12169">
    <property type="entry name" value="PGDH_like_1"/>
    <property type="match status" value="1"/>
</dbReference>
<protein>
    <submittedName>
        <fullName evidence="7">D-3-phosphoglycerate dehydrogenase (EC)</fullName>
        <ecNumber evidence="7">1.1.1.95</ecNumber>
    </submittedName>
</protein>
<evidence type="ECO:0000256" key="3">
    <source>
        <dbReference type="ARBA" id="ARBA00023027"/>
    </source>
</evidence>
<dbReference type="PANTHER" id="PTHR42789">
    <property type="entry name" value="D-ISOMER SPECIFIC 2-HYDROXYACID DEHYDROGENASE FAMILY PROTEIN (AFU_ORTHOLOGUE AFUA_6G10090)"/>
    <property type="match status" value="1"/>
</dbReference>